<dbReference type="InterPro" id="IPR000719">
    <property type="entry name" value="Prot_kinase_dom"/>
</dbReference>
<dbReference type="SUPFAM" id="SSF56112">
    <property type="entry name" value="Protein kinase-like (PK-like)"/>
    <property type="match status" value="1"/>
</dbReference>
<dbReference type="Pfam" id="PF00069">
    <property type="entry name" value="Pkinase"/>
    <property type="match status" value="1"/>
</dbReference>
<evidence type="ECO:0000256" key="4">
    <source>
        <dbReference type="ARBA" id="ARBA00022741"/>
    </source>
</evidence>
<proteinExistence type="inferred from homology"/>
<dbReference type="InterPro" id="IPR017441">
    <property type="entry name" value="Protein_kinase_ATP_BS"/>
</dbReference>
<keyword evidence="6 7" id="KW-0067">ATP-binding</keyword>
<dbReference type="PANTHER" id="PTHR24349">
    <property type="entry name" value="SERINE/THREONINE-PROTEIN KINASE"/>
    <property type="match status" value="1"/>
</dbReference>
<dbReference type="Proteomes" id="UP001108240">
    <property type="component" value="Unplaced"/>
</dbReference>
<dbReference type="Ensembl" id="ENSCCRT00000115382.1">
    <property type="protein sequence ID" value="ENSCCRP00000180208.1"/>
    <property type="gene ID" value="ENSCCRG00000066026.1"/>
</dbReference>
<evidence type="ECO:0000259" key="10">
    <source>
        <dbReference type="PROSITE" id="PS50011"/>
    </source>
</evidence>
<comment type="similarity">
    <text evidence="1">Belongs to the protein kinase superfamily. CAMK Ser/Thr protein kinase family.</text>
</comment>
<evidence type="ECO:0000256" key="2">
    <source>
        <dbReference type="ARBA" id="ARBA00022527"/>
    </source>
</evidence>
<organism evidence="11 12">
    <name type="scientific">Cyprinus carpio carpio</name>
    <dbReference type="NCBI Taxonomy" id="630221"/>
    <lineage>
        <taxon>Eukaryota</taxon>
        <taxon>Metazoa</taxon>
        <taxon>Chordata</taxon>
        <taxon>Craniata</taxon>
        <taxon>Vertebrata</taxon>
        <taxon>Euteleostomi</taxon>
        <taxon>Actinopterygii</taxon>
        <taxon>Neopterygii</taxon>
        <taxon>Teleostei</taxon>
        <taxon>Ostariophysi</taxon>
        <taxon>Cypriniformes</taxon>
        <taxon>Cyprinidae</taxon>
        <taxon>Cyprininae</taxon>
        <taxon>Cyprinus</taxon>
    </lineage>
</organism>
<dbReference type="PROSITE" id="PS00107">
    <property type="entry name" value="PROTEIN_KINASE_ATP"/>
    <property type="match status" value="1"/>
</dbReference>
<accession>A0A9J8DF06</accession>
<dbReference type="SMART" id="SM00220">
    <property type="entry name" value="S_TKc"/>
    <property type="match status" value="1"/>
</dbReference>
<feature type="region of interest" description="Disordered" evidence="9">
    <location>
        <begin position="44"/>
        <end position="68"/>
    </location>
</feature>
<keyword evidence="4 7" id="KW-0547">Nucleotide-binding</keyword>
<evidence type="ECO:0000313" key="11">
    <source>
        <dbReference type="Ensembl" id="ENSCCRP00000180208.1"/>
    </source>
</evidence>
<name>A0A9J8DF06_CYPCA</name>
<keyword evidence="12" id="KW-1185">Reference proteome</keyword>
<evidence type="ECO:0000256" key="3">
    <source>
        <dbReference type="ARBA" id="ARBA00022679"/>
    </source>
</evidence>
<protein>
    <submittedName>
        <fullName evidence="11">MAPK interacting serine/threonine kinase 2b</fullName>
    </submittedName>
</protein>
<evidence type="ECO:0000256" key="8">
    <source>
        <dbReference type="RuleBase" id="RU000304"/>
    </source>
</evidence>
<dbReference type="InterPro" id="IPR050205">
    <property type="entry name" value="CDPK_Ser/Thr_kinases"/>
</dbReference>
<feature type="domain" description="Protein kinase" evidence="10">
    <location>
        <begin position="85"/>
        <end position="337"/>
    </location>
</feature>
<dbReference type="Gene3D" id="3.30.200.20">
    <property type="entry name" value="Phosphorylase Kinase, domain 1"/>
    <property type="match status" value="1"/>
</dbReference>
<dbReference type="FunFam" id="3.30.200.20:FF:000093">
    <property type="entry name" value="Putative map kinase-interacting serine/threonine-protein kinase 1"/>
    <property type="match status" value="1"/>
</dbReference>
<evidence type="ECO:0000313" key="12">
    <source>
        <dbReference type="Proteomes" id="UP001108240"/>
    </source>
</evidence>
<evidence type="ECO:0000256" key="5">
    <source>
        <dbReference type="ARBA" id="ARBA00022777"/>
    </source>
</evidence>
<keyword evidence="2 8" id="KW-0723">Serine/threonine-protein kinase</keyword>
<evidence type="ECO:0000256" key="7">
    <source>
        <dbReference type="PROSITE-ProRule" id="PRU10141"/>
    </source>
</evidence>
<dbReference type="PROSITE" id="PS50011">
    <property type="entry name" value="PROTEIN_KINASE_DOM"/>
    <property type="match status" value="1"/>
</dbReference>
<evidence type="ECO:0000256" key="6">
    <source>
        <dbReference type="ARBA" id="ARBA00022840"/>
    </source>
</evidence>
<keyword evidence="3" id="KW-0808">Transferase</keyword>
<dbReference type="InterPro" id="IPR008271">
    <property type="entry name" value="Ser/Thr_kinase_AS"/>
</dbReference>
<dbReference type="GeneTree" id="ENSGT00940000154587"/>
<reference evidence="11" key="1">
    <citation type="submission" date="2025-08" db="UniProtKB">
        <authorList>
            <consortium name="Ensembl"/>
        </authorList>
    </citation>
    <scope>IDENTIFICATION</scope>
</reference>
<sequence>MVQNKITEVTGFHRSFKGQNPFESEEFSKTGSHLLESAFNFDCSTRPDMPSSQPIDIPDAKKRNKKKKRCRATDSFSGRFEDVYKLQDEVLGEGAYARVQTCINQITHKEYAVKIIEKRPGHSRSRVFREVEMLYQCQGHRNILELVEFFEEEDKFYLVFEKLRGGSVLAHIHKRRYFSEQEASIVVRDIASALDFLHNKGMAHRDLKPENILCEHEDRCGSAEYMAPEVVEAFNEEATIYDKRCDLWSLGVILYIMLSGYPPFVGCCGSDCGWENGEPCQACQNTLFESIQEGKYEFPEKEWAHISSSAKDLISKLLVRDAKKRLSAAQVLQHPWVQGCAFDCLPSSILLQRNSSTKDLTFFAGKAVAMNRQLAEQDDLEEQQLQDSPQVITASATSMRLSPPSNSKLAKRRQRSSLLKGAAVSASELRQLLAPLVIVGDCA</sequence>
<evidence type="ECO:0000256" key="9">
    <source>
        <dbReference type="SAM" id="MobiDB-lite"/>
    </source>
</evidence>
<dbReference type="Gene3D" id="1.10.510.10">
    <property type="entry name" value="Transferase(Phosphotransferase) domain 1"/>
    <property type="match status" value="1"/>
</dbReference>
<dbReference type="GO" id="GO:0005524">
    <property type="term" value="F:ATP binding"/>
    <property type="evidence" value="ECO:0007669"/>
    <property type="project" value="UniProtKB-UniRule"/>
</dbReference>
<keyword evidence="5" id="KW-0418">Kinase</keyword>
<dbReference type="InterPro" id="IPR011009">
    <property type="entry name" value="Kinase-like_dom_sf"/>
</dbReference>
<reference evidence="11" key="2">
    <citation type="submission" date="2025-09" db="UniProtKB">
        <authorList>
            <consortium name="Ensembl"/>
        </authorList>
    </citation>
    <scope>IDENTIFICATION</scope>
</reference>
<evidence type="ECO:0000256" key="1">
    <source>
        <dbReference type="ARBA" id="ARBA00006692"/>
    </source>
</evidence>
<dbReference type="AlphaFoldDB" id="A0A9J8DF06"/>
<dbReference type="PROSITE" id="PS00108">
    <property type="entry name" value="PROTEIN_KINASE_ST"/>
    <property type="match status" value="1"/>
</dbReference>
<dbReference type="GO" id="GO:0004674">
    <property type="term" value="F:protein serine/threonine kinase activity"/>
    <property type="evidence" value="ECO:0007669"/>
    <property type="project" value="UniProtKB-KW"/>
</dbReference>
<feature type="binding site" evidence="7">
    <location>
        <position position="114"/>
    </location>
    <ligand>
        <name>ATP</name>
        <dbReference type="ChEBI" id="CHEBI:30616"/>
    </ligand>
</feature>